<dbReference type="Gene3D" id="1.20.1070.10">
    <property type="entry name" value="Rhodopsin 7-helix transmembrane proteins"/>
    <property type="match status" value="1"/>
</dbReference>
<evidence type="ECO:0000313" key="9">
    <source>
        <dbReference type="WBParaSite" id="GPUH_0000372201-mRNA-1"/>
    </source>
</evidence>
<gene>
    <name evidence="7" type="ORF">GPUH_LOCUS3716</name>
</gene>
<evidence type="ECO:0000256" key="3">
    <source>
        <dbReference type="ARBA" id="ARBA00022989"/>
    </source>
</evidence>
<feature type="transmembrane region" description="Helical" evidence="5">
    <location>
        <begin position="46"/>
        <end position="68"/>
    </location>
</feature>
<feature type="domain" description="G-protein coupled receptors family 1 profile" evidence="6">
    <location>
        <begin position="28"/>
        <end position="217"/>
    </location>
</feature>
<sequence>MPLAVEQITLYTVCIPIILLLCLLAAVCNALVLLARSQIKNRSSALELTFSLAASDTWTSIVVAASLFRNSYMPVVLGIHYSSICFPLTLEVFRTGGLLTGLLHLSTLAVYHVVSITRPFDHTKLLTRRRTHLIIVLIWIIPPLALVMYFSAWPGQGYRVEHCMVVDFYDKLYFRLIVSVLIITLMIVTGLMYCKLLSKLNEVSSYLQIGRAYVSVC</sequence>
<keyword evidence="3 5" id="KW-1133">Transmembrane helix</keyword>
<reference evidence="7 8" key="2">
    <citation type="submission" date="2018-11" db="EMBL/GenBank/DDBJ databases">
        <authorList>
            <consortium name="Pathogen Informatics"/>
        </authorList>
    </citation>
    <scope>NUCLEOTIDE SEQUENCE [LARGE SCALE GENOMIC DNA]</scope>
</reference>
<evidence type="ECO:0000256" key="5">
    <source>
        <dbReference type="SAM" id="Phobius"/>
    </source>
</evidence>
<comment type="subcellular location">
    <subcellularLocation>
        <location evidence="1">Membrane</location>
    </subcellularLocation>
</comment>
<protein>
    <submittedName>
        <fullName evidence="9">G_PROTEIN_RECEP_F1_2 domain-containing protein</fullName>
    </submittedName>
</protein>
<accession>A0A183D4S4</accession>
<keyword evidence="2 5" id="KW-0812">Transmembrane</keyword>
<dbReference type="CDD" id="cd00637">
    <property type="entry name" value="7tm_classA_rhodopsin-like"/>
    <property type="match status" value="1"/>
</dbReference>
<dbReference type="SUPFAM" id="SSF81321">
    <property type="entry name" value="Family A G protein-coupled receptor-like"/>
    <property type="match status" value="1"/>
</dbReference>
<organism evidence="9">
    <name type="scientific">Gongylonema pulchrum</name>
    <dbReference type="NCBI Taxonomy" id="637853"/>
    <lineage>
        <taxon>Eukaryota</taxon>
        <taxon>Metazoa</taxon>
        <taxon>Ecdysozoa</taxon>
        <taxon>Nematoda</taxon>
        <taxon>Chromadorea</taxon>
        <taxon>Rhabditida</taxon>
        <taxon>Spirurina</taxon>
        <taxon>Spiruromorpha</taxon>
        <taxon>Spiruroidea</taxon>
        <taxon>Gongylonematidae</taxon>
        <taxon>Gongylonema</taxon>
    </lineage>
</organism>
<proteinExistence type="predicted"/>
<dbReference type="Proteomes" id="UP000271098">
    <property type="component" value="Unassembled WGS sequence"/>
</dbReference>
<dbReference type="InterPro" id="IPR017452">
    <property type="entry name" value="GPCR_Rhodpsn_7TM"/>
</dbReference>
<keyword evidence="8" id="KW-1185">Reference proteome</keyword>
<dbReference type="AlphaFoldDB" id="A0A183D4S4"/>
<evidence type="ECO:0000256" key="1">
    <source>
        <dbReference type="ARBA" id="ARBA00004370"/>
    </source>
</evidence>
<feature type="transmembrane region" description="Helical" evidence="5">
    <location>
        <begin position="134"/>
        <end position="152"/>
    </location>
</feature>
<dbReference type="EMBL" id="UYRT01006517">
    <property type="protein sequence ID" value="VDK40678.1"/>
    <property type="molecule type" value="Genomic_DNA"/>
</dbReference>
<evidence type="ECO:0000259" key="6">
    <source>
        <dbReference type="PROSITE" id="PS50262"/>
    </source>
</evidence>
<evidence type="ECO:0000256" key="4">
    <source>
        <dbReference type="ARBA" id="ARBA00023136"/>
    </source>
</evidence>
<name>A0A183D4S4_9BILA</name>
<evidence type="ECO:0000256" key="2">
    <source>
        <dbReference type="ARBA" id="ARBA00022692"/>
    </source>
</evidence>
<keyword evidence="4 5" id="KW-0472">Membrane</keyword>
<evidence type="ECO:0000313" key="7">
    <source>
        <dbReference type="EMBL" id="VDK40678.1"/>
    </source>
</evidence>
<feature type="transmembrane region" description="Helical" evidence="5">
    <location>
        <begin position="96"/>
        <end position="114"/>
    </location>
</feature>
<dbReference type="GO" id="GO:0016020">
    <property type="term" value="C:membrane"/>
    <property type="evidence" value="ECO:0007669"/>
    <property type="project" value="UniProtKB-SubCell"/>
</dbReference>
<reference evidence="9" key="1">
    <citation type="submission" date="2016-06" db="UniProtKB">
        <authorList>
            <consortium name="WormBaseParasite"/>
        </authorList>
    </citation>
    <scope>IDENTIFICATION</scope>
</reference>
<dbReference type="PROSITE" id="PS50262">
    <property type="entry name" value="G_PROTEIN_RECEP_F1_2"/>
    <property type="match status" value="1"/>
</dbReference>
<dbReference type="WBParaSite" id="GPUH_0000372201-mRNA-1">
    <property type="protein sequence ID" value="GPUH_0000372201-mRNA-1"/>
    <property type="gene ID" value="GPUH_0000372201"/>
</dbReference>
<evidence type="ECO:0000313" key="8">
    <source>
        <dbReference type="Proteomes" id="UP000271098"/>
    </source>
</evidence>
<feature type="transmembrane region" description="Helical" evidence="5">
    <location>
        <begin position="15"/>
        <end position="34"/>
    </location>
</feature>
<dbReference type="OrthoDB" id="9894375at2759"/>
<feature type="transmembrane region" description="Helical" evidence="5">
    <location>
        <begin position="172"/>
        <end position="194"/>
    </location>
</feature>